<protein>
    <submittedName>
        <fullName evidence="1">Uncharacterized protein</fullName>
    </submittedName>
</protein>
<reference evidence="1 2" key="1">
    <citation type="journal article" date="2019" name="Int. J. Syst. Evol. Microbiol.">
        <title>The Global Catalogue of Microorganisms (GCM) 10K type strain sequencing project: providing services to taxonomists for standard genome sequencing and annotation.</title>
        <authorList>
            <consortium name="The Broad Institute Genomics Platform"/>
            <consortium name="The Broad Institute Genome Sequencing Center for Infectious Disease"/>
            <person name="Wu L."/>
            <person name="Ma J."/>
        </authorList>
    </citation>
    <scope>NUCLEOTIDE SEQUENCE [LARGE SCALE GENOMIC DNA]</scope>
    <source>
        <strain evidence="1 2">JCM 10367</strain>
    </source>
</reference>
<name>A0ABN1HC11_9ACTN</name>
<proteinExistence type="predicted"/>
<keyword evidence="2" id="KW-1185">Reference proteome</keyword>
<organism evidence="1 2">
    <name type="scientific">Streptomyces thermocarboxydovorans</name>
    <dbReference type="NCBI Taxonomy" id="59298"/>
    <lineage>
        <taxon>Bacteria</taxon>
        <taxon>Bacillati</taxon>
        <taxon>Actinomycetota</taxon>
        <taxon>Actinomycetes</taxon>
        <taxon>Kitasatosporales</taxon>
        <taxon>Streptomycetaceae</taxon>
        <taxon>Streptomyces</taxon>
    </lineage>
</organism>
<comment type="caution">
    <text evidence="1">The sequence shown here is derived from an EMBL/GenBank/DDBJ whole genome shotgun (WGS) entry which is preliminary data.</text>
</comment>
<dbReference type="EMBL" id="BAAAGU010000009">
    <property type="protein sequence ID" value="GAA0637547.1"/>
    <property type="molecule type" value="Genomic_DNA"/>
</dbReference>
<evidence type="ECO:0000313" key="1">
    <source>
        <dbReference type="EMBL" id="GAA0637547.1"/>
    </source>
</evidence>
<dbReference type="RefSeq" id="WP_343998349.1">
    <property type="nucleotide sequence ID" value="NZ_BAAAGU010000009.1"/>
</dbReference>
<sequence length="111" mass="12365">MKELLTFADARTLKEQGDLGRFIKHHMAEAQRAAAYRRSLVLRYPDLAAKLTQPPIGHTSPQMWNGYIPPATDCRGAINTAPCRPALLELVAEAERRQQQPQQTSALEEAA</sequence>
<evidence type="ECO:0000313" key="2">
    <source>
        <dbReference type="Proteomes" id="UP001500724"/>
    </source>
</evidence>
<dbReference type="Proteomes" id="UP001500724">
    <property type="component" value="Unassembled WGS sequence"/>
</dbReference>
<gene>
    <name evidence="1" type="ORF">GCM10009535_12440</name>
</gene>
<accession>A0ABN1HC11</accession>